<gene>
    <name evidence="1" type="ORF">Microterr_14200</name>
</gene>
<name>A0ABM8DZ18_9MICO</name>
<organism evidence="1 2">
    <name type="scientific">Microbacterium terricola</name>
    <dbReference type="NCBI Taxonomy" id="344163"/>
    <lineage>
        <taxon>Bacteria</taxon>
        <taxon>Bacillati</taxon>
        <taxon>Actinomycetota</taxon>
        <taxon>Actinomycetes</taxon>
        <taxon>Micrococcales</taxon>
        <taxon>Microbacteriaceae</taxon>
        <taxon>Microbacterium</taxon>
    </lineage>
</organism>
<keyword evidence="2" id="KW-1185">Reference proteome</keyword>
<sequence length="75" mass="7895">MSTAVLHPARLSSGTTGQLTSADRLLLAVSGRLEQIALDRIDRRAAHGRAAVAVVPATERRRDALAAGHSGIMPR</sequence>
<proteinExistence type="predicted"/>
<dbReference type="Proteomes" id="UP001317779">
    <property type="component" value="Chromosome"/>
</dbReference>
<dbReference type="RefSeq" id="WP_263798659.1">
    <property type="nucleotide sequence ID" value="NZ_AP027141.1"/>
</dbReference>
<evidence type="ECO:0000313" key="2">
    <source>
        <dbReference type="Proteomes" id="UP001317779"/>
    </source>
</evidence>
<evidence type="ECO:0000313" key="1">
    <source>
        <dbReference type="EMBL" id="BDV30760.1"/>
    </source>
</evidence>
<protein>
    <submittedName>
        <fullName evidence="1">Uncharacterized protein</fullName>
    </submittedName>
</protein>
<accession>A0ABM8DZ18</accession>
<dbReference type="EMBL" id="AP027141">
    <property type="protein sequence ID" value="BDV30760.1"/>
    <property type="molecule type" value="Genomic_DNA"/>
</dbReference>
<reference evidence="1 2" key="1">
    <citation type="submission" date="2022-12" db="EMBL/GenBank/DDBJ databases">
        <title>Microbacterium terricola strain KV-448 chromosome, complete genome.</title>
        <authorList>
            <person name="Oshima T."/>
            <person name="Moriya T."/>
            <person name="Bessho Y."/>
        </authorList>
    </citation>
    <scope>NUCLEOTIDE SEQUENCE [LARGE SCALE GENOMIC DNA]</scope>
    <source>
        <strain evidence="1 2">KV-448</strain>
    </source>
</reference>